<name>A0A8D8JRU1_CULPI</name>
<reference evidence="1" key="1">
    <citation type="submission" date="2021-05" db="EMBL/GenBank/DDBJ databases">
        <authorList>
            <person name="Alioto T."/>
            <person name="Alioto T."/>
            <person name="Gomez Garrido J."/>
        </authorList>
    </citation>
    <scope>NUCLEOTIDE SEQUENCE</scope>
</reference>
<dbReference type="AlphaFoldDB" id="A0A8D8JRU1"/>
<dbReference type="EMBL" id="HBUE01188830">
    <property type="protein sequence ID" value="CAG6524014.1"/>
    <property type="molecule type" value="Transcribed_RNA"/>
</dbReference>
<organism evidence="1">
    <name type="scientific">Culex pipiens</name>
    <name type="common">House mosquito</name>
    <dbReference type="NCBI Taxonomy" id="7175"/>
    <lineage>
        <taxon>Eukaryota</taxon>
        <taxon>Metazoa</taxon>
        <taxon>Ecdysozoa</taxon>
        <taxon>Arthropoda</taxon>
        <taxon>Hexapoda</taxon>
        <taxon>Insecta</taxon>
        <taxon>Pterygota</taxon>
        <taxon>Neoptera</taxon>
        <taxon>Endopterygota</taxon>
        <taxon>Diptera</taxon>
        <taxon>Nematocera</taxon>
        <taxon>Culicoidea</taxon>
        <taxon>Culicidae</taxon>
        <taxon>Culicinae</taxon>
        <taxon>Culicini</taxon>
        <taxon>Culex</taxon>
        <taxon>Culex</taxon>
    </lineage>
</organism>
<evidence type="ECO:0000313" key="1">
    <source>
        <dbReference type="EMBL" id="CAG6575688.1"/>
    </source>
</evidence>
<proteinExistence type="predicted"/>
<dbReference type="EMBL" id="HBUE01188829">
    <property type="protein sequence ID" value="CAG6524013.1"/>
    <property type="molecule type" value="Transcribed_RNA"/>
</dbReference>
<protein>
    <submittedName>
        <fullName evidence="1">(northern house mosquito) hypothetical protein</fullName>
    </submittedName>
</protein>
<accession>A0A8D8JRU1</accession>
<dbReference type="EMBL" id="HBUE01294628">
    <property type="protein sequence ID" value="CAG6575689.1"/>
    <property type="molecule type" value="Transcribed_RNA"/>
</dbReference>
<sequence>MLRGGRSISNNKSVNLLLLQSRCCLNPMTPITTPQISFPNLVQLQSSFTNHTSTIQNNIQRSAVITANTHWMSRRRHRQFFPPTLSISNHIGSSFAHSLLLLFSPPIFSHQNCTQILLE</sequence>
<dbReference type="EMBL" id="HBUE01294627">
    <property type="protein sequence ID" value="CAG6575688.1"/>
    <property type="molecule type" value="Transcribed_RNA"/>
</dbReference>